<evidence type="ECO:0000313" key="3">
    <source>
        <dbReference type="Proteomes" id="UP000544331"/>
    </source>
</evidence>
<dbReference type="CDD" id="cd12148">
    <property type="entry name" value="fungal_TF_MHR"/>
    <property type="match status" value="1"/>
</dbReference>
<evidence type="ECO:0000313" key="2">
    <source>
        <dbReference type="EMBL" id="KAF5711870.1"/>
    </source>
</evidence>
<feature type="compositionally biased region" description="Acidic residues" evidence="1">
    <location>
        <begin position="1"/>
        <end position="12"/>
    </location>
</feature>
<proteinExistence type="predicted"/>
<evidence type="ECO:0000256" key="1">
    <source>
        <dbReference type="SAM" id="MobiDB-lite"/>
    </source>
</evidence>
<comment type="caution">
    <text evidence="2">The sequence shown here is derived from an EMBL/GenBank/DDBJ whole genome shotgun (WGS) entry which is preliminary data.</text>
</comment>
<dbReference type="EMBL" id="JAAOAN010000290">
    <property type="protein sequence ID" value="KAF5711870.1"/>
    <property type="molecule type" value="Genomic_DNA"/>
</dbReference>
<dbReference type="OrthoDB" id="3521097at2759"/>
<accession>A0A8H6DCV9</accession>
<sequence>MDESITFTEDDLVAGLSKDLEHSKQAHTRPPKQSPKERGLPNSDTRALKCQPSNHARRKTRPLNNLDSIPPHKLNELRLRSNRREKPTAQWQTIWVLLFGESDTTPRPFLDGFLKEFTGLIRDIWSQDGKKIVSKYLQGRGMPVGPDQLFSLLPKLLDTVEERFETKSLEHEIDEQCPESHELLKEAAIGEAENPQQGAVALDHVCHHFMQTSAPQSGAGKYMPAWLPFARRSLALSAANKVIMFHRPVLYHAFQVPALTKARKSCVAAAKTIFKEYESISEEGVIPIWTHSAFCVTAIIVIGLKLLFRETHTDDEASSSHSIMNRTAQSLKSKQSDIIAAPCAALIKTILQVEQELVVSLMRSSIEGSTTQIRSVQIKMANRMVGGNEIMAKFLAYRPSNVDFGSMPSEPWYTDNNFVMDLLQNDQFLSNMSENEFGYPSNGDIAFMYTTCIVSE</sequence>
<gene>
    <name evidence="2" type="ORF">FMUND_8783</name>
</gene>
<keyword evidence="3" id="KW-1185">Reference proteome</keyword>
<protein>
    <submittedName>
        <fullName evidence="2">C6 zinc finger domain-containing protein</fullName>
    </submittedName>
</protein>
<reference evidence="2 3" key="1">
    <citation type="submission" date="2020-05" db="EMBL/GenBank/DDBJ databases">
        <title>Identification and distribution of gene clusters putatively required for synthesis of sphingolipid metabolism inhibitors in phylogenetically diverse species of the filamentous fungus Fusarium.</title>
        <authorList>
            <person name="Kim H.-S."/>
            <person name="Busman M."/>
            <person name="Brown D.W."/>
            <person name="Divon H."/>
            <person name="Uhlig S."/>
            <person name="Proctor R.H."/>
        </authorList>
    </citation>
    <scope>NUCLEOTIDE SEQUENCE [LARGE SCALE GENOMIC DNA]</scope>
    <source>
        <strain evidence="2 3">NRRL 66235</strain>
    </source>
</reference>
<organism evidence="2 3">
    <name type="scientific">Fusarium mundagurra</name>
    <dbReference type="NCBI Taxonomy" id="1567541"/>
    <lineage>
        <taxon>Eukaryota</taxon>
        <taxon>Fungi</taxon>
        <taxon>Dikarya</taxon>
        <taxon>Ascomycota</taxon>
        <taxon>Pezizomycotina</taxon>
        <taxon>Sordariomycetes</taxon>
        <taxon>Hypocreomycetidae</taxon>
        <taxon>Hypocreales</taxon>
        <taxon>Nectriaceae</taxon>
        <taxon>Fusarium</taxon>
        <taxon>Fusarium fujikuroi species complex</taxon>
    </lineage>
</organism>
<feature type="region of interest" description="Disordered" evidence="1">
    <location>
        <begin position="1"/>
        <end position="71"/>
    </location>
</feature>
<name>A0A8H6DCV9_9HYPO</name>
<dbReference type="Proteomes" id="UP000544331">
    <property type="component" value="Unassembled WGS sequence"/>
</dbReference>
<dbReference type="AlphaFoldDB" id="A0A8H6DCV9"/>